<dbReference type="PANTHER" id="PTHR34230:SF2">
    <property type="entry name" value="SPINDLE ASSEMBLY ABNORMAL PROTEIN 6 N-TERMINAL DOMAIN-CONTAINING PROTEIN"/>
    <property type="match status" value="1"/>
</dbReference>
<dbReference type="RefSeq" id="XP_008816570.1">
    <property type="nucleotide sequence ID" value="XM_008818348.1"/>
</dbReference>
<feature type="region of interest" description="Disordered" evidence="2">
    <location>
        <begin position="264"/>
        <end position="363"/>
    </location>
</feature>
<sequence>MTPFLNNIYRKCREQIARKLTISSKRKIYIINNSLFLSFILFYISYFFFFNGIINPAVKIVFHGNVIADTTQVYENSILESIWLLFTSKSYFNMALLLLFSIIIPILKFIMVSDNFYCFFKLYNLNLQHEEEESEEEEDDIFFINTVNENEQFILKKFSILSSISRFQFVDVFISLFIVSSLNLYLLEAKILSGAYHFLNYCLLSTISSFFLLTLTSLKIRIFKRGNIKIYSLPAEGRLNGRNSLHQDPRDDRKLDCVRAGPLSHHVSHRGQLRNEEEDPALSRVNETQFAREAGEDLEEEEEEEEHHDSDGVNSPDYPDSALPKGAHLMGFAKKNRRAGKKKVSHEEGTPPRGDSLPGATGMIDHRGVFQREVYQREVYEREMYHPGMSHRRFPHRDPSIPSVHQRGTHSREIQYSVGMQQRRSGSWKGEPGMMGCEDEHISSTFYERGGLSQKNENMEGSEFQAHERYEKQLLCYNKLQTLNNINYLYKVMKNNDAYIYLKKKKFNSLLKANFHQCRLNMIKIGYACFLFLFLCLCVYLITAIECSMVGIYIYLSYFNFNVEGILIDFIDMLNILKLKINRSYIYPFFVMLPFIFPVLIALCFFLSVLFMNLYYVNFSRLYKRMSALNDELVFSPEVEDNQKMMVSERYNYLYIKKEIEKNDRLSNTSDDLTSPNNSTISSSKSEDINTSFIFNRMLNFYFSLSVFFTSICSFCMHISLGEIISISLLTFYQIVKNTNNLNILVLYKSNTISFCKFFLFVVYGLLCLSINLYVSQWELYVKKLKKTKKRIALFQNNRYSEIVDLNIQKHEHWHVPIYSYFFQFLLKKEHFFSSSMKHNHITKEHTDVVQTMMIHRVYENDTSLGYQNTRIDHDEINGFNLISDRESQFSAEEGQAQPAARTAATTTGTTAGTIAAETAATTAVPTDVRTDVRTDVQMEMSTEDHRGVGNPNQDECFVNRGTARIPRSALSDGSGGREKGHPSEEAEEQEEEGDDSPSVLAVAGESESSDAPGKGEKSNGEGVTTSGGENQMDEDESGEASKEGITFKSDPKGYLKKFMPVKSILLFHLEKRKNKKNKGGGSAGGGKGFGGLLERLLKKVLGVGGSEKVSLVFLLLHGFLFLLIFITTMRVFFKREEIFRFNMDAVNKRLNNFFKSAHFHSLIPNSIGKCKTKKYLAKEPCYNVGHIYHEEKTFYHATLLFLQGISSIKIANLHFYYDKGKYNLILDGYFKHIIGPLFLKLCIGTNFCPISTYAFLIGSKPTFSITMSAHCNDRKPPNYITDIVVKDLKITKIEVIKHNDIIENVDIQLDDVQERVQEKVNNMLAERKRFIVWKNHKYNLEAFINYIISKNALAGFSCKPMNYHDL</sequence>
<feature type="region of interest" description="Disordered" evidence="2">
    <location>
        <begin position="965"/>
        <end position="1047"/>
    </location>
</feature>
<feature type="transmembrane region" description="Helical" evidence="3">
    <location>
        <begin position="91"/>
        <end position="111"/>
    </location>
</feature>
<keyword evidence="3" id="KW-1133">Transmembrane helix</keyword>
<evidence type="ECO:0000313" key="4">
    <source>
        <dbReference type="EMBL" id="EUD66764.1"/>
    </source>
</evidence>
<dbReference type="PANTHER" id="PTHR34230">
    <property type="entry name" value="ASSEMBLY ABNORMAL PROTEIN 6, PUTATIVE-RELATED"/>
    <property type="match status" value="1"/>
</dbReference>
<feature type="coiled-coil region" evidence="1">
    <location>
        <begin position="1303"/>
        <end position="1330"/>
    </location>
</feature>
<feature type="compositionally biased region" description="Acidic residues" evidence="2">
    <location>
        <begin position="986"/>
        <end position="996"/>
    </location>
</feature>
<protein>
    <submittedName>
        <fullName evidence="4">Uncharacterized protein</fullName>
    </submittedName>
</protein>
<keyword evidence="1" id="KW-0175">Coiled coil</keyword>
<feature type="compositionally biased region" description="Basic residues" evidence="2">
    <location>
        <begin position="334"/>
        <end position="344"/>
    </location>
</feature>
<feature type="transmembrane region" description="Helical" evidence="3">
    <location>
        <begin position="701"/>
        <end position="733"/>
    </location>
</feature>
<feature type="compositionally biased region" description="Acidic residues" evidence="2">
    <location>
        <begin position="296"/>
        <end position="306"/>
    </location>
</feature>
<evidence type="ECO:0000256" key="2">
    <source>
        <dbReference type="SAM" id="MobiDB-lite"/>
    </source>
</evidence>
<dbReference type="OrthoDB" id="377342at2759"/>
<feature type="compositionally biased region" description="Low complexity" evidence="2">
    <location>
        <begin position="894"/>
        <end position="912"/>
    </location>
</feature>
<gene>
    <name evidence="4" type="ORF">C922_02749</name>
</gene>
<name>W7ACF6_9APIC</name>
<dbReference type="VEuPathDB" id="PlasmoDB:C922_02749"/>
<organism evidence="4 5">
    <name type="scientific">Plasmodium inui San Antonio 1</name>
    <dbReference type="NCBI Taxonomy" id="1237626"/>
    <lineage>
        <taxon>Eukaryota</taxon>
        <taxon>Sar</taxon>
        <taxon>Alveolata</taxon>
        <taxon>Apicomplexa</taxon>
        <taxon>Aconoidasida</taxon>
        <taxon>Haemosporida</taxon>
        <taxon>Plasmodiidae</taxon>
        <taxon>Plasmodium</taxon>
        <taxon>Plasmodium (Plasmodium)</taxon>
    </lineage>
</organism>
<feature type="transmembrane region" description="Helical" evidence="3">
    <location>
        <begin position="198"/>
        <end position="218"/>
    </location>
</feature>
<feature type="transmembrane region" description="Helical" evidence="3">
    <location>
        <begin position="754"/>
        <end position="775"/>
    </location>
</feature>
<feature type="compositionally biased region" description="Basic and acidic residues" evidence="2">
    <location>
        <begin position="976"/>
        <end position="985"/>
    </location>
</feature>
<reference evidence="4 5" key="1">
    <citation type="submission" date="2013-02" db="EMBL/GenBank/DDBJ databases">
        <title>The Genome Sequence of Plasmodium inui San Antonio 1.</title>
        <authorList>
            <consortium name="The Broad Institute Genome Sequencing Platform"/>
            <consortium name="The Broad Institute Genome Sequencing Center for Infectious Disease"/>
            <person name="Neafsey D."/>
            <person name="Cheeseman I."/>
            <person name="Volkman S."/>
            <person name="Adams J."/>
            <person name="Walker B."/>
            <person name="Young S.K."/>
            <person name="Zeng Q."/>
            <person name="Gargeya S."/>
            <person name="Fitzgerald M."/>
            <person name="Haas B."/>
            <person name="Abouelleil A."/>
            <person name="Alvarado L."/>
            <person name="Arachchi H.M."/>
            <person name="Berlin A.M."/>
            <person name="Chapman S.B."/>
            <person name="Dewar J."/>
            <person name="Goldberg J."/>
            <person name="Griggs A."/>
            <person name="Gujja S."/>
            <person name="Hansen M."/>
            <person name="Howarth C."/>
            <person name="Imamovic A."/>
            <person name="Larimer J."/>
            <person name="McCowan C."/>
            <person name="Murphy C."/>
            <person name="Neiman D."/>
            <person name="Pearson M."/>
            <person name="Priest M."/>
            <person name="Roberts A."/>
            <person name="Saif S."/>
            <person name="Shea T."/>
            <person name="Sisk P."/>
            <person name="Sykes S."/>
            <person name="Wortman J."/>
            <person name="Nusbaum C."/>
            <person name="Birren B."/>
        </authorList>
    </citation>
    <scope>NUCLEOTIDE SEQUENCE [LARGE SCALE GENOMIC DNA]</scope>
    <source>
        <strain evidence="4 5">San Antonio 1</strain>
    </source>
</reference>
<feature type="region of interest" description="Disordered" evidence="2">
    <location>
        <begin position="390"/>
        <end position="409"/>
    </location>
</feature>
<evidence type="ECO:0000256" key="3">
    <source>
        <dbReference type="SAM" id="Phobius"/>
    </source>
</evidence>
<evidence type="ECO:0000256" key="1">
    <source>
        <dbReference type="SAM" id="Coils"/>
    </source>
</evidence>
<dbReference type="GeneID" id="20038023"/>
<feature type="transmembrane region" description="Helical" evidence="3">
    <location>
        <begin position="167"/>
        <end position="186"/>
    </location>
</feature>
<accession>W7ACF6</accession>
<feature type="transmembrane region" description="Helical" evidence="3">
    <location>
        <begin position="28"/>
        <end position="49"/>
    </location>
</feature>
<feature type="transmembrane region" description="Helical" evidence="3">
    <location>
        <begin position="589"/>
        <end position="616"/>
    </location>
</feature>
<feature type="transmembrane region" description="Helical" evidence="3">
    <location>
        <begin position="525"/>
        <end position="545"/>
    </location>
</feature>
<keyword evidence="3" id="KW-0472">Membrane</keyword>
<dbReference type="EMBL" id="KI965469">
    <property type="protein sequence ID" value="EUD66764.1"/>
    <property type="molecule type" value="Genomic_DNA"/>
</dbReference>
<feature type="region of interest" description="Disordered" evidence="2">
    <location>
        <begin position="889"/>
        <end position="912"/>
    </location>
</feature>
<keyword evidence="5" id="KW-1185">Reference proteome</keyword>
<evidence type="ECO:0000313" key="5">
    <source>
        <dbReference type="Proteomes" id="UP000030640"/>
    </source>
</evidence>
<proteinExistence type="predicted"/>
<keyword evidence="3" id="KW-0812">Transmembrane</keyword>
<dbReference type="Proteomes" id="UP000030640">
    <property type="component" value="Unassembled WGS sequence"/>
</dbReference>
<feature type="transmembrane region" description="Helical" evidence="3">
    <location>
        <begin position="1112"/>
        <end position="1134"/>
    </location>
</feature>